<dbReference type="Proteomes" id="UP000887574">
    <property type="component" value="Unplaced"/>
</dbReference>
<keyword evidence="2" id="KW-1185">Reference proteome</keyword>
<proteinExistence type="predicted"/>
<feature type="compositionally biased region" description="Basic and acidic residues" evidence="1">
    <location>
        <begin position="48"/>
        <end position="64"/>
    </location>
</feature>
<dbReference type="WBParaSite" id="jg4421">
    <property type="protein sequence ID" value="jg4421"/>
    <property type="gene ID" value="jg4421"/>
</dbReference>
<feature type="region of interest" description="Disordered" evidence="1">
    <location>
        <begin position="38"/>
        <end position="71"/>
    </location>
</feature>
<evidence type="ECO:0000313" key="3">
    <source>
        <dbReference type="WBParaSite" id="jg4421"/>
    </source>
</evidence>
<protein>
    <submittedName>
        <fullName evidence="3">Uncharacterized protein</fullName>
    </submittedName>
</protein>
<sequence length="71" mass="8024">MYDKAYAYLDAKCRFKESDTSEGRRRMVYALLKKKQAWDYSPPGGSSDAKKHEPSTEASAEKKTAITKSQS</sequence>
<reference evidence="3" key="1">
    <citation type="submission" date="2022-11" db="UniProtKB">
        <authorList>
            <consortium name="WormBaseParasite"/>
        </authorList>
    </citation>
    <scope>IDENTIFICATION</scope>
</reference>
<organism evidence="2 3">
    <name type="scientific">Ditylenchus dipsaci</name>
    <dbReference type="NCBI Taxonomy" id="166011"/>
    <lineage>
        <taxon>Eukaryota</taxon>
        <taxon>Metazoa</taxon>
        <taxon>Ecdysozoa</taxon>
        <taxon>Nematoda</taxon>
        <taxon>Chromadorea</taxon>
        <taxon>Rhabditida</taxon>
        <taxon>Tylenchina</taxon>
        <taxon>Tylenchomorpha</taxon>
        <taxon>Sphaerularioidea</taxon>
        <taxon>Anguinidae</taxon>
        <taxon>Anguininae</taxon>
        <taxon>Ditylenchus</taxon>
    </lineage>
</organism>
<dbReference type="AlphaFoldDB" id="A0A915EBJ6"/>
<accession>A0A915EBJ6</accession>
<name>A0A915EBJ6_9BILA</name>
<evidence type="ECO:0000313" key="2">
    <source>
        <dbReference type="Proteomes" id="UP000887574"/>
    </source>
</evidence>
<evidence type="ECO:0000256" key="1">
    <source>
        <dbReference type="SAM" id="MobiDB-lite"/>
    </source>
</evidence>